<organism evidence="1 2">
    <name type="scientific">Pseudochrobactrum asaccharolyticum</name>
    <dbReference type="NCBI Taxonomy" id="354351"/>
    <lineage>
        <taxon>Bacteria</taxon>
        <taxon>Pseudomonadati</taxon>
        <taxon>Pseudomonadota</taxon>
        <taxon>Alphaproteobacteria</taxon>
        <taxon>Hyphomicrobiales</taxon>
        <taxon>Brucellaceae</taxon>
        <taxon>Pseudochrobactrum</taxon>
    </lineage>
</organism>
<dbReference type="AlphaFoldDB" id="A0A366DH28"/>
<proteinExistence type="predicted"/>
<gene>
    <name evidence="1" type="ORF">DFR47_11614</name>
</gene>
<name>A0A366DH28_9HYPH</name>
<dbReference type="OrthoDB" id="9895751at2"/>
<evidence type="ECO:0000313" key="1">
    <source>
        <dbReference type="EMBL" id="RBO89286.1"/>
    </source>
</evidence>
<protein>
    <submittedName>
        <fullName evidence="1">Uncharacterized protein</fullName>
    </submittedName>
</protein>
<dbReference type="Proteomes" id="UP000252893">
    <property type="component" value="Unassembled WGS sequence"/>
</dbReference>
<comment type="caution">
    <text evidence="1">The sequence shown here is derived from an EMBL/GenBank/DDBJ whole genome shotgun (WGS) entry which is preliminary data.</text>
</comment>
<dbReference type="EMBL" id="QNRH01000016">
    <property type="protein sequence ID" value="RBO89286.1"/>
    <property type="molecule type" value="Genomic_DNA"/>
</dbReference>
<dbReference type="RefSeq" id="WP_113946396.1">
    <property type="nucleotide sequence ID" value="NZ_JBHEEG010000001.1"/>
</dbReference>
<sequence>MTRRYRFHGSEAFVSHSRYGAARSKAILKKYPNHADRLARLAVEGRVQRLCIVPVRSHQKRRQDHD</sequence>
<accession>A0A366DH28</accession>
<keyword evidence="2" id="KW-1185">Reference proteome</keyword>
<reference evidence="1 2" key="1">
    <citation type="submission" date="2018-06" db="EMBL/GenBank/DDBJ databases">
        <title>Genomic Encyclopedia of Type Strains, Phase IV (KMG-IV): sequencing the most valuable type-strain genomes for metagenomic binning, comparative biology and taxonomic classification.</title>
        <authorList>
            <person name="Goeker M."/>
        </authorList>
    </citation>
    <scope>NUCLEOTIDE SEQUENCE [LARGE SCALE GENOMIC DNA]</scope>
    <source>
        <strain evidence="1 2">DSM 25619</strain>
    </source>
</reference>
<evidence type="ECO:0000313" key="2">
    <source>
        <dbReference type="Proteomes" id="UP000252893"/>
    </source>
</evidence>